<evidence type="ECO:0000256" key="5">
    <source>
        <dbReference type="ARBA" id="ARBA00022989"/>
    </source>
</evidence>
<dbReference type="InterPro" id="IPR051311">
    <property type="entry name" value="DedA_domain"/>
</dbReference>
<feature type="transmembrane region" description="Helical" evidence="7">
    <location>
        <begin position="175"/>
        <end position="193"/>
    </location>
</feature>
<dbReference type="PANTHER" id="PTHR42709:SF6">
    <property type="entry name" value="UNDECAPRENYL PHOSPHATE TRANSPORTER A"/>
    <property type="match status" value="1"/>
</dbReference>
<gene>
    <name evidence="9" type="ORF">OHU69_38930</name>
</gene>
<dbReference type="PANTHER" id="PTHR42709">
    <property type="entry name" value="ALKALINE PHOSPHATASE LIKE PROTEIN"/>
    <property type="match status" value="1"/>
</dbReference>
<keyword evidence="6 7" id="KW-0472">Membrane</keyword>
<reference evidence="9" key="1">
    <citation type="submission" date="2022-10" db="EMBL/GenBank/DDBJ databases">
        <title>The complete genomes of actinobacterial strains from the NBC collection.</title>
        <authorList>
            <person name="Joergensen T.S."/>
            <person name="Alvarez Arevalo M."/>
            <person name="Sterndorff E.B."/>
            <person name="Faurdal D."/>
            <person name="Vuksanovic O."/>
            <person name="Mourched A.-S."/>
            <person name="Charusanti P."/>
            <person name="Shaw S."/>
            <person name="Blin K."/>
            <person name="Weber T."/>
        </authorList>
    </citation>
    <scope>NUCLEOTIDE SEQUENCE</scope>
    <source>
        <strain evidence="9">NBC_00119</strain>
    </source>
</reference>
<evidence type="ECO:0000256" key="6">
    <source>
        <dbReference type="ARBA" id="ARBA00023136"/>
    </source>
</evidence>
<feature type="domain" description="VTT" evidence="8">
    <location>
        <begin position="32"/>
        <end position="160"/>
    </location>
</feature>
<dbReference type="AlphaFoldDB" id="A0AAU1UIM5"/>
<evidence type="ECO:0000256" key="7">
    <source>
        <dbReference type="SAM" id="Phobius"/>
    </source>
</evidence>
<dbReference type="EMBL" id="CP108195">
    <property type="protein sequence ID" value="WTS16506.1"/>
    <property type="molecule type" value="Genomic_DNA"/>
</dbReference>
<feature type="transmembrane region" description="Helical" evidence="7">
    <location>
        <begin position="141"/>
        <end position="163"/>
    </location>
</feature>
<dbReference type="Pfam" id="PF09335">
    <property type="entry name" value="VTT_dom"/>
    <property type="match status" value="1"/>
</dbReference>
<keyword evidence="5 7" id="KW-1133">Transmembrane helix</keyword>
<feature type="transmembrane region" description="Helical" evidence="7">
    <location>
        <begin position="54"/>
        <end position="75"/>
    </location>
</feature>
<feature type="transmembrane region" description="Helical" evidence="7">
    <location>
        <begin position="109"/>
        <end position="134"/>
    </location>
</feature>
<keyword evidence="4 7" id="KW-0812">Transmembrane</keyword>
<organism evidence="9">
    <name type="scientific">Streptomyces sp. NBC_00119</name>
    <dbReference type="NCBI Taxonomy" id="2975659"/>
    <lineage>
        <taxon>Bacteria</taxon>
        <taxon>Bacillati</taxon>
        <taxon>Actinomycetota</taxon>
        <taxon>Actinomycetes</taxon>
        <taxon>Kitasatosporales</taxon>
        <taxon>Streptomycetaceae</taxon>
        <taxon>Streptomyces</taxon>
    </lineage>
</organism>
<comment type="subcellular location">
    <subcellularLocation>
        <location evidence="1">Cell membrane</location>
        <topology evidence="1">Multi-pass membrane protein</topology>
    </subcellularLocation>
</comment>
<evidence type="ECO:0000313" key="9">
    <source>
        <dbReference type="EMBL" id="WTS16506.1"/>
    </source>
</evidence>
<protein>
    <submittedName>
        <fullName evidence="9">DedA family protein</fullName>
    </submittedName>
</protein>
<keyword evidence="3" id="KW-1003">Cell membrane</keyword>
<evidence type="ECO:0000256" key="4">
    <source>
        <dbReference type="ARBA" id="ARBA00022692"/>
    </source>
</evidence>
<accession>A0AAU1UIM5</accession>
<feature type="transmembrane region" description="Helical" evidence="7">
    <location>
        <begin position="12"/>
        <end position="33"/>
    </location>
</feature>
<dbReference type="GO" id="GO:0005886">
    <property type="term" value="C:plasma membrane"/>
    <property type="evidence" value="ECO:0007669"/>
    <property type="project" value="UniProtKB-SubCell"/>
</dbReference>
<comment type="similarity">
    <text evidence="2">Belongs to the DedA family.</text>
</comment>
<evidence type="ECO:0000256" key="2">
    <source>
        <dbReference type="ARBA" id="ARBA00010792"/>
    </source>
</evidence>
<evidence type="ECO:0000256" key="3">
    <source>
        <dbReference type="ARBA" id="ARBA00022475"/>
    </source>
</evidence>
<evidence type="ECO:0000259" key="8">
    <source>
        <dbReference type="Pfam" id="PF09335"/>
    </source>
</evidence>
<name>A0AAU1UIM5_9ACTN</name>
<dbReference type="InterPro" id="IPR032816">
    <property type="entry name" value="VTT_dom"/>
</dbReference>
<sequence>MHVQEWLDTVPAVAIYALVAGVIGLESLGIPLPGEIVLVSAALLSSQQGDVNPIILGACASAGAVVGDSIGYAIGRKGGRPLLAWLGNKFPRHFGEAHVATAERSFEKWGMWAVFFGRFVALLRIFAGPLAGVLHMPYWKFLIANFLGGVIWAGGTTAVIYYIGVVAEDWLKRFSYYGLAAAVLIGLASMLIVRRKAKKAAAEAEPVPAAE</sequence>
<evidence type="ECO:0000256" key="1">
    <source>
        <dbReference type="ARBA" id="ARBA00004651"/>
    </source>
</evidence>
<proteinExistence type="inferred from homology"/>